<keyword evidence="2" id="KW-1185">Reference proteome</keyword>
<organism evidence="1 2">
    <name type="scientific">Nocardia elegans</name>
    <dbReference type="NCBI Taxonomy" id="300029"/>
    <lineage>
        <taxon>Bacteria</taxon>
        <taxon>Bacillati</taxon>
        <taxon>Actinomycetota</taxon>
        <taxon>Actinomycetes</taxon>
        <taxon>Mycobacteriales</taxon>
        <taxon>Nocardiaceae</taxon>
        <taxon>Nocardia</taxon>
    </lineage>
</organism>
<gene>
    <name evidence="1" type="ORF">ACFYY5_25845</name>
</gene>
<dbReference type="Proteomes" id="UP001602089">
    <property type="component" value="Unassembled WGS sequence"/>
</dbReference>
<accession>A0ABW6TM24</accession>
<reference evidence="1 2" key="1">
    <citation type="submission" date="2024-10" db="EMBL/GenBank/DDBJ databases">
        <title>The Natural Products Discovery Center: Release of the First 8490 Sequenced Strains for Exploring Actinobacteria Biosynthetic Diversity.</title>
        <authorList>
            <person name="Kalkreuter E."/>
            <person name="Kautsar S.A."/>
            <person name="Yang D."/>
            <person name="Bader C.D."/>
            <person name="Teijaro C.N."/>
            <person name="Fluegel L."/>
            <person name="Davis C.M."/>
            <person name="Simpson J.R."/>
            <person name="Lauterbach L."/>
            <person name="Steele A.D."/>
            <person name="Gui C."/>
            <person name="Meng S."/>
            <person name="Li G."/>
            <person name="Viehrig K."/>
            <person name="Ye F."/>
            <person name="Su P."/>
            <person name="Kiefer A.F."/>
            <person name="Nichols A."/>
            <person name="Cepeda A.J."/>
            <person name="Yan W."/>
            <person name="Fan B."/>
            <person name="Jiang Y."/>
            <person name="Adhikari A."/>
            <person name="Zheng C.-J."/>
            <person name="Schuster L."/>
            <person name="Cowan T.M."/>
            <person name="Smanski M.J."/>
            <person name="Chevrette M.G."/>
            <person name="De Carvalho L.P.S."/>
            <person name="Shen B."/>
        </authorList>
    </citation>
    <scope>NUCLEOTIDE SEQUENCE [LARGE SCALE GENOMIC DNA]</scope>
    <source>
        <strain evidence="1 2">NPDC001867</strain>
    </source>
</reference>
<proteinExistence type="predicted"/>
<comment type="caution">
    <text evidence="1">The sequence shown here is derived from an EMBL/GenBank/DDBJ whole genome shotgun (WGS) entry which is preliminary data.</text>
</comment>
<dbReference type="EMBL" id="JBIATK010000009">
    <property type="protein sequence ID" value="MFF4026277.1"/>
    <property type="molecule type" value="Genomic_DNA"/>
</dbReference>
<name>A0ABW6TM24_9NOCA</name>
<evidence type="ECO:0000313" key="1">
    <source>
        <dbReference type="EMBL" id="MFF4026277.1"/>
    </source>
</evidence>
<evidence type="ECO:0000313" key="2">
    <source>
        <dbReference type="Proteomes" id="UP001602089"/>
    </source>
</evidence>
<protein>
    <submittedName>
        <fullName evidence="1">Uncharacterized protein</fullName>
    </submittedName>
</protein>
<sequence length="132" mass="14595">MDESEFRNACYAVARIAGGVVSPPPSTSLSGNFFRCTIAYSGTERTVVCNMYAPLVAIAEPMPLYELTLTFADDPGLAGAFKSLSRFQVLSRHELGRPLADFDLSELGPAELEQVRYWSPHTLGEAIFNWWD</sequence>
<dbReference type="RefSeq" id="WP_063909515.1">
    <property type="nucleotide sequence ID" value="NZ_JADLPS010000010.1"/>
</dbReference>